<dbReference type="PANTHER" id="PTHR43014:SF2">
    <property type="entry name" value="MERCURIC REDUCTASE"/>
    <property type="match status" value="1"/>
</dbReference>
<dbReference type="PRINTS" id="PR00368">
    <property type="entry name" value="FADPNR"/>
</dbReference>
<evidence type="ECO:0000313" key="8">
    <source>
        <dbReference type="Proteomes" id="UP001596137"/>
    </source>
</evidence>
<dbReference type="Pfam" id="PF02852">
    <property type="entry name" value="Pyr_redox_dim"/>
    <property type="match status" value="1"/>
</dbReference>
<dbReference type="Gene3D" id="3.50.50.60">
    <property type="entry name" value="FAD/NAD(P)-binding domain"/>
    <property type="match status" value="2"/>
</dbReference>
<dbReference type="GO" id="GO:0016491">
    <property type="term" value="F:oxidoreductase activity"/>
    <property type="evidence" value="ECO:0007669"/>
    <property type="project" value="UniProtKB-KW"/>
</dbReference>
<dbReference type="InterPro" id="IPR036188">
    <property type="entry name" value="FAD/NAD-bd_sf"/>
</dbReference>
<dbReference type="PANTHER" id="PTHR43014">
    <property type="entry name" value="MERCURIC REDUCTASE"/>
    <property type="match status" value="1"/>
</dbReference>
<evidence type="ECO:0000256" key="4">
    <source>
        <dbReference type="ARBA" id="ARBA00022827"/>
    </source>
</evidence>
<dbReference type="InterPro" id="IPR023753">
    <property type="entry name" value="FAD/NAD-binding_dom"/>
</dbReference>
<dbReference type="InterPro" id="IPR001100">
    <property type="entry name" value="Pyr_nuc-diS_OxRdtase"/>
</dbReference>
<gene>
    <name evidence="7" type="ORF">ACFP1K_27285</name>
</gene>
<keyword evidence="7" id="KW-0560">Oxidoreductase</keyword>
<proteinExistence type="inferred from homology"/>
<organism evidence="7 8">
    <name type="scientific">Sphaerisporangium aureirubrum</name>
    <dbReference type="NCBI Taxonomy" id="1544736"/>
    <lineage>
        <taxon>Bacteria</taxon>
        <taxon>Bacillati</taxon>
        <taxon>Actinomycetota</taxon>
        <taxon>Actinomycetes</taxon>
        <taxon>Streptosporangiales</taxon>
        <taxon>Streptosporangiaceae</taxon>
        <taxon>Sphaerisporangium</taxon>
    </lineage>
</organism>
<dbReference type="Pfam" id="PF07992">
    <property type="entry name" value="Pyr_redox_2"/>
    <property type="match status" value="1"/>
</dbReference>
<keyword evidence="3" id="KW-0285">Flavoprotein</keyword>
<accession>A0ABW1NPI7</accession>
<dbReference type="InterPro" id="IPR004099">
    <property type="entry name" value="Pyr_nucl-diS_OxRdtase_dimer"/>
</dbReference>
<dbReference type="EMBL" id="JBHSRF010000051">
    <property type="protein sequence ID" value="MFC6084893.1"/>
    <property type="molecule type" value="Genomic_DNA"/>
</dbReference>
<dbReference type="InterPro" id="IPR016156">
    <property type="entry name" value="FAD/NAD-linked_Rdtase_dimer_sf"/>
</dbReference>
<dbReference type="PRINTS" id="PR00411">
    <property type="entry name" value="PNDRDTASEI"/>
</dbReference>
<name>A0ABW1NPI7_9ACTN</name>
<dbReference type="EC" id="1.-.-.-" evidence="7"/>
<evidence type="ECO:0000259" key="6">
    <source>
        <dbReference type="Pfam" id="PF07992"/>
    </source>
</evidence>
<dbReference type="PIRSF" id="PIRSF000350">
    <property type="entry name" value="Mercury_reductase_MerA"/>
    <property type="match status" value="1"/>
</dbReference>
<evidence type="ECO:0000256" key="3">
    <source>
        <dbReference type="ARBA" id="ARBA00022630"/>
    </source>
</evidence>
<dbReference type="SUPFAM" id="SSF55424">
    <property type="entry name" value="FAD/NAD-linked reductases, dimerisation (C-terminal) domain"/>
    <property type="match status" value="1"/>
</dbReference>
<dbReference type="Proteomes" id="UP001596137">
    <property type="component" value="Unassembled WGS sequence"/>
</dbReference>
<evidence type="ECO:0000259" key="5">
    <source>
        <dbReference type="Pfam" id="PF02852"/>
    </source>
</evidence>
<dbReference type="RefSeq" id="WP_380758440.1">
    <property type="nucleotide sequence ID" value="NZ_JBHSRF010000051.1"/>
</dbReference>
<comment type="similarity">
    <text evidence="2">Belongs to the class-I pyridine nucleotide-disulfide oxidoreductase family.</text>
</comment>
<sequence>MGVETEEFDVVVLGLGPGGEEIGQRLAEAGLAVAGVEAELVGGECPYWGCVPSKMMLRAAELLAEGRRVPGMAGSSRIEPDWAPVARRIREEATDDWNDKVAADRFAGTGATLVRGRGRITGDREVTVEAAGDDAGGRVLRARRGIVLATGSVAAVPPIPGLAETPYWTNRGAIAAEQVPESLIVLGGGAIGAELAQVFARFGAEVTVLESAARLLPGEEPEAGELLAKVFAGEGITVRTGTKVTRVDHHGSAFTAMTEDGSHRAERLLVATGRRVDLAAVGAGAMGLDETAHAVEVDERMRAGDGLWAIGDVTGQGAFTHMSIYQAGIARADILGEDGPPGRRHAVPRVTFTDPEVGGVGLTEAAARERGLAVRTVVGDLSGRGWIHGAEGFVKLVAEDSADPVLVGASVAGPYAGEVLGMLTLAVHARVPVRELRSMIYAYPTFHRAVGDALKKMS</sequence>
<dbReference type="Gene3D" id="3.30.390.30">
    <property type="match status" value="1"/>
</dbReference>
<reference evidence="8" key="1">
    <citation type="journal article" date="2019" name="Int. J. Syst. Evol. Microbiol.">
        <title>The Global Catalogue of Microorganisms (GCM) 10K type strain sequencing project: providing services to taxonomists for standard genome sequencing and annotation.</title>
        <authorList>
            <consortium name="The Broad Institute Genomics Platform"/>
            <consortium name="The Broad Institute Genome Sequencing Center for Infectious Disease"/>
            <person name="Wu L."/>
            <person name="Ma J."/>
        </authorList>
    </citation>
    <scope>NUCLEOTIDE SEQUENCE [LARGE SCALE GENOMIC DNA]</scope>
    <source>
        <strain evidence="8">JCM 30346</strain>
    </source>
</reference>
<feature type="domain" description="Pyridine nucleotide-disulphide oxidoreductase dimerisation" evidence="5">
    <location>
        <begin position="347"/>
        <end position="453"/>
    </location>
</feature>
<evidence type="ECO:0000256" key="2">
    <source>
        <dbReference type="ARBA" id="ARBA00007532"/>
    </source>
</evidence>
<protein>
    <submittedName>
        <fullName evidence="7">Dihydrolipoyl dehydrogenase family protein</fullName>
        <ecNumber evidence="7">1.-.-.-</ecNumber>
    </submittedName>
</protein>
<keyword evidence="4" id="KW-0274">FAD</keyword>
<dbReference type="SUPFAM" id="SSF51905">
    <property type="entry name" value="FAD/NAD(P)-binding domain"/>
    <property type="match status" value="1"/>
</dbReference>
<comment type="caution">
    <text evidence="7">The sequence shown here is derived from an EMBL/GenBank/DDBJ whole genome shotgun (WGS) entry which is preliminary data.</text>
</comment>
<evidence type="ECO:0000313" key="7">
    <source>
        <dbReference type="EMBL" id="MFC6084893.1"/>
    </source>
</evidence>
<keyword evidence="8" id="KW-1185">Reference proteome</keyword>
<feature type="domain" description="FAD/NAD(P)-binding" evidence="6">
    <location>
        <begin position="8"/>
        <end position="327"/>
    </location>
</feature>
<evidence type="ECO:0000256" key="1">
    <source>
        <dbReference type="ARBA" id="ARBA00001974"/>
    </source>
</evidence>
<comment type="cofactor">
    <cofactor evidence="1">
        <name>FAD</name>
        <dbReference type="ChEBI" id="CHEBI:57692"/>
    </cofactor>
</comment>